<proteinExistence type="predicted"/>
<feature type="compositionally biased region" description="Basic and acidic residues" evidence="1">
    <location>
        <begin position="192"/>
        <end position="201"/>
    </location>
</feature>
<sequence length="201" mass="23303">MDRERMKELAEAQTLERMAQTTIVHGNNVDDLMINDRQYRLVANYRDAYSDDRLAARFSEFLEKYDYIVGDIAADQLRLHGLYEEGKTGVSRALQIGALQDYLYENINFGAPYFVLENLNPHVIEEIDEPAMHKPRRRGGRKHQNQSNSTHQNQSGPVIKEQKKEVANRQTVRQKAQGKAVTKGNNRKRRFEIRNRVSDEG</sequence>
<reference evidence="2 3" key="1">
    <citation type="submission" date="2020-08" db="EMBL/GenBank/DDBJ databases">
        <title>Genome sequence of Weissella diestrammenae KACC 16890T.</title>
        <authorList>
            <person name="Hyun D.-W."/>
            <person name="Bae J.-W."/>
        </authorList>
    </citation>
    <scope>NUCLEOTIDE SEQUENCE [LARGE SCALE GENOMIC DNA]</scope>
    <source>
        <strain evidence="2 3">KACC 16890</strain>
    </source>
</reference>
<evidence type="ECO:0000256" key="1">
    <source>
        <dbReference type="SAM" id="MobiDB-lite"/>
    </source>
</evidence>
<dbReference type="InterPro" id="IPR038141">
    <property type="entry name" value="YutD-like_sf"/>
</dbReference>
<evidence type="ECO:0000313" key="2">
    <source>
        <dbReference type="EMBL" id="QNN74808.1"/>
    </source>
</evidence>
<dbReference type="KEGG" id="wdi:H9L19_05215"/>
<dbReference type="InterPro" id="IPR009370">
    <property type="entry name" value="YutD-like"/>
</dbReference>
<feature type="compositionally biased region" description="Basic residues" evidence="1">
    <location>
        <begin position="133"/>
        <end position="144"/>
    </location>
</feature>
<evidence type="ECO:0000313" key="3">
    <source>
        <dbReference type="Proteomes" id="UP000515800"/>
    </source>
</evidence>
<feature type="compositionally biased region" description="Low complexity" evidence="1">
    <location>
        <begin position="145"/>
        <end position="155"/>
    </location>
</feature>
<dbReference type="RefSeq" id="WP_187528643.1">
    <property type="nucleotide sequence ID" value="NZ_CP060724.1"/>
</dbReference>
<dbReference type="Proteomes" id="UP000515800">
    <property type="component" value="Chromosome"/>
</dbReference>
<dbReference type="EMBL" id="CP060724">
    <property type="protein sequence ID" value="QNN74808.1"/>
    <property type="molecule type" value="Genomic_DNA"/>
</dbReference>
<protein>
    <submittedName>
        <fullName evidence="2">YutD family protein</fullName>
    </submittedName>
</protein>
<keyword evidence="3" id="KW-1185">Reference proteome</keyword>
<accession>A0A7G9T3Y3</accession>
<organism evidence="2 3">
    <name type="scientific">Weissella diestrammenae</name>
    <dbReference type="NCBI Taxonomy" id="1162633"/>
    <lineage>
        <taxon>Bacteria</taxon>
        <taxon>Bacillati</taxon>
        <taxon>Bacillota</taxon>
        <taxon>Bacilli</taxon>
        <taxon>Lactobacillales</taxon>
        <taxon>Lactobacillaceae</taxon>
        <taxon>Weissella</taxon>
    </lineage>
</organism>
<dbReference type="Gene3D" id="3.50.4.20">
    <property type="match status" value="1"/>
</dbReference>
<name>A0A7G9T3Y3_9LACO</name>
<gene>
    <name evidence="2" type="ORF">H9L19_05215</name>
</gene>
<feature type="region of interest" description="Disordered" evidence="1">
    <location>
        <begin position="131"/>
        <end position="201"/>
    </location>
</feature>
<dbReference type="Pfam" id="PF06265">
    <property type="entry name" value="YutD-like"/>
    <property type="match status" value="1"/>
</dbReference>
<dbReference type="AlphaFoldDB" id="A0A7G9T3Y3"/>